<gene>
    <name evidence="4" type="ORF">D8674_013486</name>
</gene>
<evidence type="ECO:0000256" key="2">
    <source>
        <dbReference type="ARBA" id="ARBA00023054"/>
    </source>
</evidence>
<feature type="region of interest" description="Disordered" evidence="3">
    <location>
        <begin position="107"/>
        <end position="439"/>
    </location>
</feature>
<feature type="compositionally biased region" description="Polar residues" evidence="3">
    <location>
        <begin position="177"/>
        <end position="202"/>
    </location>
</feature>
<feature type="region of interest" description="Disordered" evidence="3">
    <location>
        <begin position="1"/>
        <end position="87"/>
    </location>
</feature>
<dbReference type="OrthoDB" id="6259853at2759"/>
<dbReference type="AlphaFoldDB" id="A0A5N5GR57"/>
<feature type="compositionally biased region" description="Acidic residues" evidence="3">
    <location>
        <begin position="427"/>
        <end position="437"/>
    </location>
</feature>
<keyword evidence="5" id="KW-1185">Reference proteome</keyword>
<dbReference type="InterPro" id="IPR013256">
    <property type="entry name" value="Chromatin_SPT2"/>
</dbReference>
<dbReference type="Pfam" id="PF08243">
    <property type="entry name" value="SPT2"/>
    <property type="match status" value="1"/>
</dbReference>
<feature type="compositionally biased region" description="Polar residues" evidence="3">
    <location>
        <begin position="278"/>
        <end position="290"/>
    </location>
</feature>
<proteinExistence type="inferred from homology"/>
<name>A0A5N5GR57_9ROSA</name>
<dbReference type="PANTHER" id="PTHR22691:SF8">
    <property type="entry name" value="PROTEIN SPT2 HOMOLOG"/>
    <property type="match status" value="1"/>
</dbReference>
<dbReference type="EMBL" id="SMOL01000401">
    <property type="protein sequence ID" value="KAB2617617.1"/>
    <property type="molecule type" value="Genomic_DNA"/>
</dbReference>
<feature type="compositionally biased region" description="Basic and acidic residues" evidence="3">
    <location>
        <begin position="242"/>
        <end position="251"/>
    </location>
</feature>
<feature type="compositionally biased region" description="Low complexity" evidence="3">
    <location>
        <begin position="122"/>
        <end position="133"/>
    </location>
</feature>
<dbReference type="GO" id="GO:0006334">
    <property type="term" value="P:nucleosome assembly"/>
    <property type="evidence" value="ECO:0007669"/>
    <property type="project" value="TreeGrafter"/>
</dbReference>
<dbReference type="GO" id="GO:0042393">
    <property type="term" value="F:histone binding"/>
    <property type="evidence" value="ECO:0007669"/>
    <property type="project" value="TreeGrafter"/>
</dbReference>
<dbReference type="GO" id="GO:0006360">
    <property type="term" value="P:transcription by RNA polymerase I"/>
    <property type="evidence" value="ECO:0007669"/>
    <property type="project" value="TreeGrafter"/>
</dbReference>
<comment type="caution">
    <text evidence="4">The sequence shown here is derived from an EMBL/GenBank/DDBJ whole genome shotgun (WGS) entry which is preliminary data.</text>
</comment>
<feature type="compositionally biased region" description="Acidic residues" evidence="3">
    <location>
        <begin position="15"/>
        <end position="32"/>
    </location>
</feature>
<feature type="compositionally biased region" description="Basic and acidic residues" evidence="3">
    <location>
        <begin position="142"/>
        <end position="156"/>
    </location>
</feature>
<sequence>MRGYDRDEYGQSGNEYEDYDDEEDGEESEEEDPKPTKEALKYLEFRERIKEQVRKKLKKEETGSSLANSSDKKKKLPNDNFGSFFGPSQPVIAERVIQERKSLEIQHLTSSATNSVHKKKSSGSTSAGSKSGSYDQNPKVINEAKTKVQKIKDTRDYSFLYSDNAEPPASAKDRPPQNASVPNSEVRSSQMATSSKLPSANNGRHVPSANNGRHVPSANNGRHVPSANNGRHVPSANNGRDVPGRRDERKPVSMNGQMHSKVGPNKLSSSSRRPDATSMGSRKQLGSNSGNGPGRPLETKRLPSKMPASTTERKASTTGLKNPMSGVPRPPPSKLQSSIPRQQLQQKKEVREPNKPKVLLKESSGLSRPQHVNKPQMQRQISSRSVSQERPPKKKPMRRHPDDDDPDLDFRSEIRKLFRQPERYASDDDDSDMEANFEDIMREERRSALIARKEDEEEARKIEEEERRERMAKLNRKRKFGH</sequence>
<feature type="compositionally biased region" description="Basic and acidic residues" evidence="3">
    <location>
        <begin position="346"/>
        <end position="355"/>
    </location>
</feature>
<reference evidence="5" key="2">
    <citation type="submission" date="2019-10" db="EMBL/GenBank/DDBJ databases">
        <title>A de novo genome assembly of a pear dwarfing rootstock.</title>
        <authorList>
            <person name="Wang F."/>
            <person name="Wang J."/>
            <person name="Li S."/>
            <person name="Zhang Y."/>
            <person name="Fang M."/>
            <person name="Ma L."/>
            <person name="Zhao Y."/>
            <person name="Jiang S."/>
        </authorList>
    </citation>
    <scope>NUCLEOTIDE SEQUENCE [LARGE SCALE GENOMIC DNA]</scope>
</reference>
<dbReference type="SMART" id="SM00784">
    <property type="entry name" value="SPT2"/>
    <property type="match status" value="1"/>
</dbReference>
<dbReference type="PANTHER" id="PTHR22691">
    <property type="entry name" value="YEAST SPT2-RELATED"/>
    <property type="match status" value="1"/>
</dbReference>
<feature type="compositionally biased region" description="Basic residues" evidence="3">
    <location>
        <begin position="473"/>
        <end position="482"/>
    </location>
</feature>
<dbReference type="Proteomes" id="UP000327157">
    <property type="component" value="Chromosome 15"/>
</dbReference>
<evidence type="ECO:0000313" key="5">
    <source>
        <dbReference type="Proteomes" id="UP000327157"/>
    </source>
</evidence>
<evidence type="ECO:0000256" key="3">
    <source>
        <dbReference type="SAM" id="MobiDB-lite"/>
    </source>
</evidence>
<feature type="compositionally biased region" description="Basic and acidic residues" evidence="3">
    <location>
        <begin position="33"/>
        <end position="62"/>
    </location>
</feature>
<organism evidence="4 5">
    <name type="scientific">Pyrus ussuriensis x Pyrus communis</name>
    <dbReference type="NCBI Taxonomy" id="2448454"/>
    <lineage>
        <taxon>Eukaryota</taxon>
        <taxon>Viridiplantae</taxon>
        <taxon>Streptophyta</taxon>
        <taxon>Embryophyta</taxon>
        <taxon>Tracheophyta</taxon>
        <taxon>Spermatophyta</taxon>
        <taxon>Magnoliopsida</taxon>
        <taxon>eudicotyledons</taxon>
        <taxon>Gunneridae</taxon>
        <taxon>Pentapetalae</taxon>
        <taxon>rosids</taxon>
        <taxon>fabids</taxon>
        <taxon>Rosales</taxon>
        <taxon>Rosaceae</taxon>
        <taxon>Amygdaloideae</taxon>
        <taxon>Maleae</taxon>
        <taxon>Pyrus</taxon>
    </lineage>
</organism>
<feature type="compositionally biased region" description="Basic and acidic residues" evidence="3">
    <location>
        <begin position="453"/>
        <end position="472"/>
    </location>
</feature>
<comment type="similarity">
    <text evidence="1">Belongs to the SPT2 family.</text>
</comment>
<dbReference type="GO" id="GO:0003677">
    <property type="term" value="F:DNA binding"/>
    <property type="evidence" value="ECO:0007669"/>
    <property type="project" value="TreeGrafter"/>
</dbReference>
<feature type="compositionally biased region" description="Polar residues" evidence="3">
    <location>
        <begin position="334"/>
        <end position="345"/>
    </location>
</feature>
<dbReference type="GO" id="GO:0005730">
    <property type="term" value="C:nucleolus"/>
    <property type="evidence" value="ECO:0007669"/>
    <property type="project" value="TreeGrafter"/>
</dbReference>
<feature type="region of interest" description="Disordered" evidence="3">
    <location>
        <begin position="453"/>
        <end position="482"/>
    </location>
</feature>
<evidence type="ECO:0000256" key="1">
    <source>
        <dbReference type="ARBA" id="ARBA00006461"/>
    </source>
</evidence>
<evidence type="ECO:0000313" key="4">
    <source>
        <dbReference type="EMBL" id="KAB2617617.1"/>
    </source>
</evidence>
<protein>
    <submittedName>
        <fullName evidence="4">Protein spt2-like</fullName>
    </submittedName>
</protein>
<reference evidence="4 5" key="1">
    <citation type="submission" date="2019-09" db="EMBL/GenBank/DDBJ databases">
        <authorList>
            <person name="Ou C."/>
        </authorList>
    </citation>
    <scope>NUCLEOTIDE SEQUENCE [LARGE SCALE GENOMIC DNA]</scope>
    <source>
        <strain evidence="4">S2</strain>
        <tissue evidence="4">Leaf</tissue>
    </source>
</reference>
<keyword evidence="2" id="KW-0175">Coiled coil</keyword>
<feature type="compositionally biased region" description="Basic and acidic residues" evidence="3">
    <location>
        <begin position="408"/>
        <end position="426"/>
    </location>
</feature>
<reference evidence="4 5" key="3">
    <citation type="submission" date="2019-11" db="EMBL/GenBank/DDBJ databases">
        <title>A de novo genome assembly of a pear dwarfing rootstock.</title>
        <authorList>
            <person name="Wang F."/>
            <person name="Wang J."/>
            <person name="Li S."/>
            <person name="Zhang Y."/>
            <person name="Fang M."/>
            <person name="Ma L."/>
            <person name="Zhao Y."/>
            <person name="Jiang S."/>
        </authorList>
    </citation>
    <scope>NUCLEOTIDE SEQUENCE [LARGE SCALE GENOMIC DNA]</scope>
    <source>
        <strain evidence="4">S2</strain>
        <tissue evidence="4">Leaf</tissue>
    </source>
</reference>
<accession>A0A5N5GR57</accession>
<feature type="compositionally biased region" description="Polar residues" evidence="3">
    <location>
        <begin position="373"/>
        <end position="388"/>
    </location>
</feature>